<keyword evidence="2" id="KW-0456">Lyase</keyword>
<gene>
    <name evidence="4" type="ORF">K1W69_17885</name>
</gene>
<organism evidence="4 5">
    <name type="scientific">Flavimaribacter sediminis</name>
    <dbReference type="NCBI Taxonomy" id="2865987"/>
    <lineage>
        <taxon>Bacteria</taxon>
        <taxon>Pseudomonadati</taxon>
        <taxon>Pseudomonadota</taxon>
        <taxon>Alphaproteobacteria</taxon>
        <taxon>Hyphomicrobiales</taxon>
        <taxon>Rhizobiaceae</taxon>
        <taxon>Flavimaribacter</taxon>
    </lineage>
</organism>
<dbReference type="PANTHER" id="PTHR11941">
    <property type="entry name" value="ENOYL-COA HYDRATASE-RELATED"/>
    <property type="match status" value="1"/>
</dbReference>
<dbReference type="Gene3D" id="1.10.12.10">
    <property type="entry name" value="Lyase 2-enoyl-coa Hydratase, Chain A, domain 2"/>
    <property type="match status" value="1"/>
</dbReference>
<dbReference type="Gene3D" id="3.90.226.10">
    <property type="entry name" value="2-enoyl-CoA Hydratase, Chain A, domain 1"/>
    <property type="match status" value="1"/>
</dbReference>
<proteinExistence type="inferred from homology"/>
<dbReference type="AlphaFoldDB" id="A0AAE2ZQU7"/>
<dbReference type="GO" id="GO:0016836">
    <property type="term" value="F:hydro-lyase activity"/>
    <property type="evidence" value="ECO:0007669"/>
    <property type="project" value="UniProtKB-ARBA"/>
</dbReference>
<dbReference type="FunFam" id="1.10.12.10:FF:000001">
    <property type="entry name" value="Probable enoyl-CoA hydratase, mitochondrial"/>
    <property type="match status" value="1"/>
</dbReference>
<dbReference type="SUPFAM" id="SSF52096">
    <property type="entry name" value="ClpP/crotonase"/>
    <property type="match status" value="1"/>
</dbReference>
<dbReference type="CDD" id="cd06558">
    <property type="entry name" value="crotonase-like"/>
    <property type="match status" value="1"/>
</dbReference>
<dbReference type="InterPro" id="IPR014748">
    <property type="entry name" value="Enoyl-CoA_hydra_C"/>
</dbReference>
<evidence type="ECO:0000256" key="2">
    <source>
        <dbReference type="ARBA" id="ARBA00023239"/>
    </source>
</evidence>
<comment type="similarity">
    <text evidence="1 3">Belongs to the enoyl-CoA hydratase/isomerase family.</text>
</comment>
<dbReference type="InterPro" id="IPR001753">
    <property type="entry name" value="Enoyl-CoA_hydra/iso"/>
</dbReference>
<dbReference type="EMBL" id="JAICBX010000003">
    <property type="protein sequence ID" value="MBW8639072.1"/>
    <property type="molecule type" value="Genomic_DNA"/>
</dbReference>
<evidence type="ECO:0000256" key="3">
    <source>
        <dbReference type="RuleBase" id="RU003707"/>
    </source>
</evidence>
<sequence>MADYQTITFRQEGAKAYLTFNRPQVLNALNNQLIAESLDAVRNLPGETRVLIVRGAGKAFAAGADLEEMQRRTPWNEIDFGARRELARRLETAPFPTVAAINGYALGGGLELALACHLRIASATAKVGLPETRIGILPANGGTARLTRLVGRGRAMRMILLAEHVDATEAERLGIVDWVVEPEDFDVEVEIIADKLSKLASVSARAIIDTVSRSADMTIDHAIDYEHRWFQICLGSADKQEGVKAFLEKRKPQFGAEAGKHSF</sequence>
<name>A0AAE2ZQU7_9HYPH</name>
<dbReference type="Pfam" id="PF00378">
    <property type="entry name" value="ECH_1"/>
    <property type="match status" value="1"/>
</dbReference>
<dbReference type="Proteomes" id="UP001196509">
    <property type="component" value="Unassembled WGS sequence"/>
</dbReference>
<dbReference type="PANTHER" id="PTHR11941:SF54">
    <property type="entry name" value="ENOYL-COA HYDRATASE, MITOCHONDRIAL"/>
    <property type="match status" value="1"/>
</dbReference>
<protein>
    <submittedName>
        <fullName evidence="4">Enoyl-CoA hydratase/isomerase family protein</fullName>
    </submittedName>
</protein>
<accession>A0AAE2ZQU7</accession>
<dbReference type="FunFam" id="3.90.226.10:FF:000009">
    <property type="entry name" value="Carnitinyl-CoA dehydratase"/>
    <property type="match status" value="1"/>
</dbReference>
<comment type="caution">
    <text evidence="4">The sequence shown here is derived from an EMBL/GenBank/DDBJ whole genome shotgun (WGS) entry which is preliminary data.</text>
</comment>
<dbReference type="PROSITE" id="PS00166">
    <property type="entry name" value="ENOYL_COA_HYDRATASE"/>
    <property type="match status" value="1"/>
</dbReference>
<reference evidence="4" key="1">
    <citation type="submission" date="2021-08" db="EMBL/GenBank/DDBJ databases">
        <title>Hoeflea bacterium WL0058 sp. nov., isolated from the sediment.</title>
        <authorList>
            <person name="Wang L."/>
            <person name="Zhang D."/>
        </authorList>
    </citation>
    <scope>NUCLEOTIDE SEQUENCE</scope>
    <source>
        <strain evidence="4">WL0058</strain>
    </source>
</reference>
<dbReference type="GO" id="GO:0006635">
    <property type="term" value="P:fatty acid beta-oxidation"/>
    <property type="evidence" value="ECO:0007669"/>
    <property type="project" value="TreeGrafter"/>
</dbReference>
<keyword evidence="5" id="KW-1185">Reference proteome</keyword>
<dbReference type="InterPro" id="IPR018376">
    <property type="entry name" value="Enoyl-CoA_hyd/isom_CS"/>
</dbReference>
<dbReference type="RefSeq" id="WP_220229783.1">
    <property type="nucleotide sequence ID" value="NZ_JAICBX010000003.1"/>
</dbReference>
<evidence type="ECO:0000256" key="1">
    <source>
        <dbReference type="ARBA" id="ARBA00005254"/>
    </source>
</evidence>
<evidence type="ECO:0000313" key="4">
    <source>
        <dbReference type="EMBL" id="MBW8639072.1"/>
    </source>
</evidence>
<evidence type="ECO:0000313" key="5">
    <source>
        <dbReference type="Proteomes" id="UP001196509"/>
    </source>
</evidence>
<dbReference type="InterPro" id="IPR029045">
    <property type="entry name" value="ClpP/crotonase-like_dom_sf"/>
</dbReference>